<dbReference type="SMART" id="SM00353">
    <property type="entry name" value="HLH"/>
    <property type="match status" value="1"/>
</dbReference>
<dbReference type="PROSITE" id="PS50888">
    <property type="entry name" value="BHLH"/>
    <property type="match status" value="1"/>
</dbReference>
<dbReference type="EMBL" id="JAUIZM010000004">
    <property type="protein sequence ID" value="KAK1390835.1"/>
    <property type="molecule type" value="Genomic_DNA"/>
</dbReference>
<evidence type="ECO:0000313" key="8">
    <source>
        <dbReference type="EMBL" id="KAK1390835.1"/>
    </source>
</evidence>
<feature type="region of interest" description="Disordered" evidence="6">
    <location>
        <begin position="279"/>
        <end position="301"/>
    </location>
</feature>
<keyword evidence="5" id="KW-0539">Nucleus</keyword>
<evidence type="ECO:0000259" key="7">
    <source>
        <dbReference type="PROSITE" id="PS50888"/>
    </source>
</evidence>
<dbReference type="GO" id="GO:0046983">
    <property type="term" value="F:protein dimerization activity"/>
    <property type="evidence" value="ECO:0007669"/>
    <property type="project" value="InterPro"/>
</dbReference>
<dbReference type="AlphaFoldDB" id="A0AAD8IVF9"/>
<dbReference type="GO" id="GO:0000981">
    <property type="term" value="F:DNA-binding transcription factor activity, RNA polymerase II-specific"/>
    <property type="evidence" value="ECO:0007669"/>
    <property type="project" value="TreeGrafter"/>
</dbReference>
<dbReference type="InterPro" id="IPR036638">
    <property type="entry name" value="HLH_DNA-bd_sf"/>
</dbReference>
<dbReference type="PANTHER" id="PTHR16223">
    <property type="entry name" value="TRANSCRIPTION FACTOR BHLH83-RELATED"/>
    <property type="match status" value="1"/>
</dbReference>
<dbReference type="Proteomes" id="UP001237642">
    <property type="component" value="Unassembled WGS sequence"/>
</dbReference>
<evidence type="ECO:0000256" key="1">
    <source>
        <dbReference type="ARBA" id="ARBA00004123"/>
    </source>
</evidence>
<dbReference type="FunFam" id="4.10.280.10:FF:000021">
    <property type="entry name" value="Transcription factor bHLH130 family"/>
    <property type="match status" value="1"/>
</dbReference>
<protein>
    <submittedName>
        <fullName evidence="8">Transcription factor bHLH122</fullName>
    </submittedName>
</protein>
<accession>A0AAD8IVF9</accession>
<gene>
    <name evidence="8" type="ORF">POM88_019013</name>
</gene>
<feature type="domain" description="BHLH" evidence="7">
    <location>
        <begin position="336"/>
        <end position="386"/>
    </location>
</feature>
<evidence type="ECO:0000256" key="6">
    <source>
        <dbReference type="SAM" id="MobiDB-lite"/>
    </source>
</evidence>
<name>A0AAD8IVF9_9APIA</name>
<proteinExistence type="predicted"/>
<dbReference type="InterPro" id="IPR045843">
    <property type="entry name" value="IND-like"/>
</dbReference>
<keyword evidence="3" id="KW-0238">DNA-binding</keyword>
<keyword evidence="2" id="KW-0805">Transcription regulation</keyword>
<reference evidence="8" key="2">
    <citation type="submission" date="2023-05" db="EMBL/GenBank/DDBJ databases">
        <authorList>
            <person name="Schelkunov M.I."/>
        </authorList>
    </citation>
    <scope>NUCLEOTIDE SEQUENCE</scope>
    <source>
        <strain evidence="8">Hsosn_3</strain>
        <tissue evidence="8">Leaf</tissue>
    </source>
</reference>
<organism evidence="8 9">
    <name type="scientific">Heracleum sosnowskyi</name>
    <dbReference type="NCBI Taxonomy" id="360622"/>
    <lineage>
        <taxon>Eukaryota</taxon>
        <taxon>Viridiplantae</taxon>
        <taxon>Streptophyta</taxon>
        <taxon>Embryophyta</taxon>
        <taxon>Tracheophyta</taxon>
        <taxon>Spermatophyta</taxon>
        <taxon>Magnoliopsida</taxon>
        <taxon>eudicotyledons</taxon>
        <taxon>Gunneridae</taxon>
        <taxon>Pentapetalae</taxon>
        <taxon>asterids</taxon>
        <taxon>campanulids</taxon>
        <taxon>Apiales</taxon>
        <taxon>Apiaceae</taxon>
        <taxon>Apioideae</taxon>
        <taxon>apioid superclade</taxon>
        <taxon>Tordylieae</taxon>
        <taxon>Tordyliinae</taxon>
        <taxon>Heracleum</taxon>
    </lineage>
</organism>
<evidence type="ECO:0000256" key="5">
    <source>
        <dbReference type="ARBA" id="ARBA00023242"/>
    </source>
</evidence>
<dbReference type="PANTHER" id="PTHR16223:SF125">
    <property type="entry name" value="OS08G0506700 PROTEIN"/>
    <property type="match status" value="1"/>
</dbReference>
<keyword evidence="4" id="KW-0804">Transcription</keyword>
<evidence type="ECO:0000256" key="3">
    <source>
        <dbReference type="ARBA" id="ARBA00023125"/>
    </source>
</evidence>
<dbReference type="Pfam" id="PF00010">
    <property type="entry name" value="HLH"/>
    <property type="match status" value="1"/>
</dbReference>
<dbReference type="Gene3D" id="4.10.280.10">
    <property type="entry name" value="Helix-loop-helix DNA-binding domain"/>
    <property type="match status" value="1"/>
</dbReference>
<reference evidence="8" key="1">
    <citation type="submission" date="2023-02" db="EMBL/GenBank/DDBJ databases">
        <title>Genome of toxic invasive species Heracleum sosnowskyi carries increased number of genes despite the absence of recent whole-genome duplications.</title>
        <authorList>
            <person name="Schelkunov M."/>
            <person name="Shtratnikova V."/>
            <person name="Makarenko M."/>
            <person name="Klepikova A."/>
            <person name="Omelchenko D."/>
            <person name="Novikova G."/>
            <person name="Obukhova E."/>
            <person name="Bogdanov V."/>
            <person name="Penin A."/>
            <person name="Logacheva M."/>
        </authorList>
    </citation>
    <scope>NUCLEOTIDE SEQUENCE</scope>
    <source>
        <strain evidence="8">Hsosn_3</strain>
        <tissue evidence="8">Leaf</tissue>
    </source>
</reference>
<feature type="compositionally biased region" description="Polar residues" evidence="6">
    <location>
        <begin position="279"/>
        <end position="289"/>
    </location>
</feature>
<evidence type="ECO:0000256" key="2">
    <source>
        <dbReference type="ARBA" id="ARBA00023015"/>
    </source>
</evidence>
<dbReference type="GO" id="GO:0000978">
    <property type="term" value="F:RNA polymerase II cis-regulatory region sequence-specific DNA binding"/>
    <property type="evidence" value="ECO:0007669"/>
    <property type="project" value="TreeGrafter"/>
</dbReference>
<comment type="subcellular location">
    <subcellularLocation>
        <location evidence="1">Nucleus</location>
    </subcellularLocation>
</comment>
<sequence>MEKQQQHQMSSGGLTRYQSAPSSYFANLINSNGYPGEDDCDQFLNAKALSPETDGFFSRFMSSCGDEESNVPAVLVSEGNQSQFVAPMKHEPDIFDHQKEQMMYRSETQLDHKTVGTSSGMENQYNVANSVGMDRVSQVKMGVIGESNSNLIRHSSSPAGLFANVSVDNADGYAVMGGMGSFRDGRGPNAEASFSSASRLKNQMDHPPGVPSISGMMPHGSEIGGKSMGMGNNETISFGLRRSDGGNMTSGFPSTSWDDSALLSDNFLKDFAEDDRKTFSNLNSSQNQSGEGGTRTPPVLAHHLSLPTSSSELSAMDRLLHFQDSVPLKIRAKRGCATHPRSIAERVRRTKISERMRKLQELVPNMDKQTNTADMLDLAVDHIKDLQKQVTTLSEIRSKCTCSNKQKL</sequence>
<dbReference type="SUPFAM" id="SSF47459">
    <property type="entry name" value="HLH, helix-loop-helix DNA-binding domain"/>
    <property type="match status" value="1"/>
</dbReference>
<keyword evidence="9" id="KW-1185">Reference proteome</keyword>
<comment type="caution">
    <text evidence="8">The sequence shown here is derived from an EMBL/GenBank/DDBJ whole genome shotgun (WGS) entry which is preliminary data.</text>
</comment>
<evidence type="ECO:0000313" key="9">
    <source>
        <dbReference type="Proteomes" id="UP001237642"/>
    </source>
</evidence>
<dbReference type="GO" id="GO:0005634">
    <property type="term" value="C:nucleus"/>
    <property type="evidence" value="ECO:0007669"/>
    <property type="project" value="UniProtKB-SubCell"/>
</dbReference>
<dbReference type="InterPro" id="IPR011598">
    <property type="entry name" value="bHLH_dom"/>
</dbReference>
<evidence type="ECO:0000256" key="4">
    <source>
        <dbReference type="ARBA" id="ARBA00023163"/>
    </source>
</evidence>